<sequence>MSNRSKLGSIGSLLLVALVASGVVVSSAGVAQASPVSLGEGVHSPSKVSTVAVPGTNIVVSGAGAWSASITLPGTASSEALAKPGKIPDGLFAGQGEPVLSTKLNSAVISSYATGKGTQTLINIASNTADREYRFPLSLPAGSKAAIDTDGSVVVRTAEGAIAGGYRAPWAYDALGRAVPTRFSLDGEGLVQSIDFDQNTAFPVTADPSDFWGWAKCIATVTAEVAANALVAGKVAKLVARFGSIQRTFEILFRAWNAASGLEKKWQAVVAAGGGLAGEVLGIASIKEACFDS</sequence>
<accession>A0AAW8DKY0</accession>
<keyword evidence="3" id="KW-1185">Reference proteome</keyword>
<dbReference type="Proteomes" id="UP001242995">
    <property type="component" value="Unassembled WGS sequence"/>
</dbReference>
<comment type="caution">
    <text evidence="1">The sequence shown here is derived from an EMBL/GenBank/DDBJ whole genome shotgun (WGS) entry which is preliminary data.</text>
</comment>
<evidence type="ECO:0000313" key="2">
    <source>
        <dbReference type="EMBL" id="MDQ0181362.1"/>
    </source>
</evidence>
<evidence type="ECO:0000313" key="3">
    <source>
        <dbReference type="Proteomes" id="UP001230951"/>
    </source>
</evidence>
<proteinExistence type="predicted"/>
<evidence type="ECO:0000313" key="4">
    <source>
        <dbReference type="Proteomes" id="UP001242995"/>
    </source>
</evidence>
<gene>
    <name evidence="1" type="ORF">J2S90_003564</name>
    <name evidence="2" type="ORF">J2S93_002800</name>
</gene>
<reference evidence="1 3" key="1">
    <citation type="submission" date="2023-07" db="EMBL/GenBank/DDBJ databases">
        <title>Sorghum-associated microbial communities from plants grown in Nebraska, USA.</title>
        <authorList>
            <person name="Schachtman D."/>
        </authorList>
    </citation>
    <scope>NUCLEOTIDE SEQUENCE</scope>
    <source>
        <strain evidence="1">DS1006</strain>
        <strain evidence="2 3">DS1016</strain>
    </source>
</reference>
<dbReference type="RefSeq" id="WP_148667463.1">
    <property type="nucleotide sequence ID" value="NZ_JAUSRG010000012.1"/>
</dbReference>
<dbReference type="EMBL" id="JAUSRG010000012">
    <property type="protein sequence ID" value="MDP9906580.1"/>
    <property type="molecule type" value="Genomic_DNA"/>
</dbReference>
<name>A0AAW8DKY0_9MICC</name>
<evidence type="ECO:0000313" key="1">
    <source>
        <dbReference type="EMBL" id="MDP9906580.1"/>
    </source>
</evidence>
<organism evidence="1 4">
    <name type="scientific">Arthrobacter bambusae</name>
    <dbReference type="NCBI Taxonomy" id="1338426"/>
    <lineage>
        <taxon>Bacteria</taxon>
        <taxon>Bacillati</taxon>
        <taxon>Actinomycetota</taxon>
        <taxon>Actinomycetes</taxon>
        <taxon>Micrococcales</taxon>
        <taxon>Micrococcaceae</taxon>
        <taxon>Arthrobacter</taxon>
    </lineage>
</organism>
<dbReference type="Proteomes" id="UP001230951">
    <property type="component" value="Unassembled WGS sequence"/>
</dbReference>
<dbReference type="EMBL" id="JAUSTF010000006">
    <property type="protein sequence ID" value="MDQ0181362.1"/>
    <property type="molecule type" value="Genomic_DNA"/>
</dbReference>
<protein>
    <submittedName>
        <fullName evidence="1">Uncharacterized protein</fullName>
    </submittedName>
</protein>
<dbReference type="AlphaFoldDB" id="A0AAW8DKY0"/>